<feature type="region of interest" description="Disordered" evidence="1">
    <location>
        <begin position="162"/>
        <end position="182"/>
    </location>
</feature>
<feature type="compositionally biased region" description="Low complexity" evidence="1">
    <location>
        <begin position="408"/>
        <end position="418"/>
    </location>
</feature>
<feature type="compositionally biased region" description="Acidic residues" evidence="1">
    <location>
        <begin position="336"/>
        <end position="345"/>
    </location>
</feature>
<sequence>MRKKLERKMKMLESGTVQTKFRQDVRAAMQGHGGSGLVSGTAYDPSPGMVPPTDFSSLVTSTPSMNNNSLPKDAVTMGMEMEEEEEEEEEEGMTRKGDEMRRALVRLASSSGSALNELSNKVFEFEQEVVGLRVKLVEREREQRAWREARVRLEAKAGGVETLTQENHELKKERGKSESLHRERVMKLEAEVAEKEEEVLALRRQKENLRKEAVHFSDKFLESRKSEEEIQQRYNDLSKSTDVVTSQQERENNRLRRELDSLRVKYDRVKKKAREYKERCTRAQGGLAAEDAGGETGAEEGGREPEAQGVAARETDAKLVVKAEEAKPEARREVLDDLDDLDLDVEVGPSQTESDNAGGSSSRVLSCFTSPRRRQSRLGGDGKEAEGPKKEADSPGWIPRKRSRADQGLGSKPGGSSLKQRKIFSEGIDEFFVSQLRSRRTSGPLELKRPSSQQTEEASEDCCVVVDEKKKAKAKVDLSKYDKYRNENDENGGTPRDYWHIGVTPPSQSSQ</sequence>
<accession>A0A5B8MQ43</accession>
<name>A0A5B8MQ43_9CHLO</name>
<keyword evidence="3" id="KW-1185">Reference proteome</keyword>
<feature type="region of interest" description="Disordered" evidence="1">
    <location>
        <begin position="28"/>
        <end position="50"/>
    </location>
</feature>
<evidence type="ECO:0000256" key="1">
    <source>
        <dbReference type="SAM" id="MobiDB-lite"/>
    </source>
</evidence>
<evidence type="ECO:0000313" key="3">
    <source>
        <dbReference type="Proteomes" id="UP000316726"/>
    </source>
</evidence>
<gene>
    <name evidence="2" type="ORF">A3770_08p51570</name>
</gene>
<feature type="region of interest" description="Disordered" evidence="1">
    <location>
        <begin position="484"/>
        <end position="511"/>
    </location>
</feature>
<feature type="compositionally biased region" description="Basic and acidic residues" evidence="1">
    <location>
        <begin position="380"/>
        <end position="393"/>
    </location>
</feature>
<feature type="region of interest" description="Disordered" evidence="1">
    <location>
        <begin position="275"/>
        <end position="421"/>
    </location>
</feature>
<feature type="compositionally biased region" description="Polar residues" evidence="1">
    <location>
        <begin position="232"/>
        <end position="247"/>
    </location>
</feature>
<dbReference type="EMBL" id="CP031041">
    <property type="protein sequence ID" value="QDZ22639.1"/>
    <property type="molecule type" value="Genomic_DNA"/>
</dbReference>
<feature type="region of interest" description="Disordered" evidence="1">
    <location>
        <begin position="225"/>
        <end position="256"/>
    </location>
</feature>
<feature type="region of interest" description="Disordered" evidence="1">
    <location>
        <begin position="438"/>
        <end position="461"/>
    </location>
</feature>
<protein>
    <submittedName>
        <fullName evidence="2">Uncharacterized protein</fullName>
    </submittedName>
</protein>
<dbReference type="Proteomes" id="UP000316726">
    <property type="component" value="Chromosome 8"/>
</dbReference>
<feature type="compositionally biased region" description="Polar residues" evidence="1">
    <location>
        <begin position="349"/>
        <end position="369"/>
    </location>
</feature>
<reference evidence="2 3" key="1">
    <citation type="submission" date="2018-07" db="EMBL/GenBank/DDBJ databases">
        <title>The complete nuclear genome of the prasinophyte Chloropicon primus (CCMP1205).</title>
        <authorList>
            <person name="Pombert J.-F."/>
            <person name="Otis C."/>
            <person name="Turmel M."/>
            <person name="Lemieux C."/>
        </authorList>
    </citation>
    <scope>NUCLEOTIDE SEQUENCE [LARGE SCALE GENOMIC DNA]</scope>
    <source>
        <strain evidence="2 3">CCMP1205</strain>
    </source>
</reference>
<feature type="compositionally biased region" description="Basic and acidic residues" evidence="1">
    <location>
        <begin position="166"/>
        <end position="182"/>
    </location>
</feature>
<proteinExistence type="predicted"/>
<evidence type="ECO:0000313" key="2">
    <source>
        <dbReference type="EMBL" id="QDZ22639.1"/>
    </source>
</evidence>
<dbReference type="AlphaFoldDB" id="A0A5B8MQ43"/>
<feature type="compositionally biased region" description="Basic and acidic residues" evidence="1">
    <location>
        <begin position="313"/>
        <end position="335"/>
    </location>
</feature>
<organism evidence="2 3">
    <name type="scientific">Chloropicon primus</name>
    <dbReference type="NCBI Taxonomy" id="1764295"/>
    <lineage>
        <taxon>Eukaryota</taxon>
        <taxon>Viridiplantae</taxon>
        <taxon>Chlorophyta</taxon>
        <taxon>Chloropicophyceae</taxon>
        <taxon>Chloropicales</taxon>
        <taxon>Chloropicaceae</taxon>
        <taxon>Chloropicon</taxon>
    </lineage>
</organism>